<reference evidence="1" key="2">
    <citation type="submission" date="2021-03" db="UniProtKB">
        <authorList>
            <consortium name="EnsemblPlants"/>
        </authorList>
    </citation>
    <scope>IDENTIFICATION</scope>
</reference>
<dbReference type="Gramene" id="AUR62016798-RA">
    <property type="protein sequence ID" value="AUR62016798-RA:cds"/>
    <property type="gene ID" value="AUR62016798"/>
</dbReference>
<evidence type="ECO:0000313" key="1">
    <source>
        <dbReference type="EnsemblPlants" id="AUR62016798-RA:cds"/>
    </source>
</evidence>
<dbReference type="GO" id="GO:0009570">
    <property type="term" value="C:chloroplast stroma"/>
    <property type="evidence" value="ECO:0007669"/>
    <property type="project" value="EnsemblPlants"/>
</dbReference>
<dbReference type="PANTHER" id="PTHR36348">
    <property type="entry name" value="EXPRESSED PROTEIN"/>
    <property type="match status" value="1"/>
</dbReference>
<dbReference type="OMA" id="QDWIWDS"/>
<reference evidence="1" key="1">
    <citation type="journal article" date="2017" name="Nature">
        <title>The genome of Chenopodium quinoa.</title>
        <authorList>
            <person name="Jarvis D.E."/>
            <person name="Ho Y.S."/>
            <person name="Lightfoot D.J."/>
            <person name="Schmoeckel S.M."/>
            <person name="Li B."/>
            <person name="Borm T.J.A."/>
            <person name="Ohyanagi H."/>
            <person name="Mineta K."/>
            <person name="Michell C.T."/>
            <person name="Saber N."/>
            <person name="Kharbatia N.M."/>
            <person name="Rupper R.R."/>
            <person name="Sharp A.R."/>
            <person name="Dally N."/>
            <person name="Boughton B.A."/>
            <person name="Woo Y.H."/>
            <person name="Gao G."/>
            <person name="Schijlen E.G.W.M."/>
            <person name="Guo X."/>
            <person name="Momin A.A."/>
            <person name="Negrao S."/>
            <person name="Al-Babili S."/>
            <person name="Gehring C."/>
            <person name="Roessner U."/>
            <person name="Jung C."/>
            <person name="Murphy K."/>
            <person name="Arold S.T."/>
            <person name="Gojobori T."/>
            <person name="van der Linden C.G."/>
            <person name="van Loo E.N."/>
            <person name="Jellen E.N."/>
            <person name="Maughan P.J."/>
            <person name="Tester M."/>
        </authorList>
    </citation>
    <scope>NUCLEOTIDE SEQUENCE [LARGE SCALE GENOMIC DNA]</scope>
    <source>
        <strain evidence="1">cv. PI 614886</strain>
    </source>
</reference>
<dbReference type="EnsemblPlants" id="AUR62016798-RA">
    <property type="protein sequence ID" value="AUR62016798-RA:cds"/>
    <property type="gene ID" value="AUR62016798"/>
</dbReference>
<protein>
    <submittedName>
        <fullName evidence="1">Uncharacterized protein</fullName>
    </submittedName>
</protein>
<sequence length="372" mass="42467">MASSIAVTTSPSCSSTIYSSHYSSHSQYALSQSWKQGTIRFCKMIKQLPSPLFNQRRNLVCAVSQGGAEEAFKKTVEVDRLIDTLREANPKELPQLVAENVLAFNEGFWIRLAARTDTCKSEDDKAWFLHYCHYFSKDYEELAATLMSTVDRLVHKTNEKIESATDVLKSILKHVVDEDQELTWPPRDPEALSLMEQARPSSCTLIIFCYFDTLLIYILCPLHELNQREQEGYLDEGFLSEVNAQLRQAKEDGDKPGLVAMLQKVLQLYASRILSKRSYAKKGNEILKTEQFLETIIKAPESEWNMLLLNGLTIAKGHISPEEFYAVLNKRRERVLIRTEGGSYQQRILTEYLKGIQSRAEEVIQALQGNQQ</sequence>
<keyword evidence="2" id="KW-1185">Reference proteome</keyword>
<organism evidence="1 2">
    <name type="scientific">Chenopodium quinoa</name>
    <name type="common">Quinoa</name>
    <dbReference type="NCBI Taxonomy" id="63459"/>
    <lineage>
        <taxon>Eukaryota</taxon>
        <taxon>Viridiplantae</taxon>
        <taxon>Streptophyta</taxon>
        <taxon>Embryophyta</taxon>
        <taxon>Tracheophyta</taxon>
        <taxon>Spermatophyta</taxon>
        <taxon>Magnoliopsida</taxon>
        <taxon>eudicotyledons</taxon>
        <taxon>Gunneridae</taxon>
        <taxon>Pentapetalae</taxon>
        <taxon>Caryophyllales</taxon>
        <taxon>Chenopodiaceae</taxon>
        <taxon>Chenopodioideae</taxon>
        <taxon>Atripliceae</taxon>
        <taxon>Chenopodium</taxon>
    </lineage>
</organism>
<evidence type="ECO:0000313" key="2">
    <source>
        <dbReference type="Proteomes" id="UP000596660"/>
    </source>
</evidence>
<dbReference type="GO" id="GO:0005739">
    <property type="term" value="C:mitochondrion"/>
    <property type="evidence" value="ECO:0007669"/>
    <property type="project" value="EnsemblPlants"/>
</dbReference>
<dbReference type="Proteomes" id="UP000596660">
    <property type="component" value="Unplaced"/>
</dbReference>
<name>A0A803LPB9_CHEQI</name>
<dbReference type="GO" id="GO:0043461">
    <property type="term" value="P:proton-transporting ATP synthase complex assembly"/>
    <property type="evidence" value="ECO:0007669"/>
    <property type="project" value="EnsemblPlants"/>
</dbReference>
<proteinExistence type="predicted"/>
<dbReference type="PANTHER" id="PTHR36348:SF1">
    <property type="entry name" value="EXPRESSED PROTEIN"/>
    <property type="match status" value="1"/>
</dbReference>
<accession>A0A803LPB9</accession>
<dbReference type="AlphaFoldDB" id="A0A803LPB9"/>